<sequence>MMYDRVAVQVAKPPTWQWKSTVLGSLAAGGQVLRLYFVLPPECVHVFASFARKDLDEQVERGNTDLRASSFTASQFLQMLGFSSPEGERNGSAGGNAEHQRATANALPVSREGAEQSGKAQKEAVKKG</sequence>
<reference evidence="2 3" key="1">
    <citation type="journal article" date="2021" name="Int. J. Syst. Evol. Microbiol.">
        <title>Reticulibacter mediterranei gen. nov., sp. nov., within the new family Reticulibacteraceae fam. nov., and Ktedonospora formicarum gen. nov., sp. nov., Ktedonobacter robiniae sp. nov., Dictyobacter formicarum sp. nov. and Dictyobacter arantiisoli sp. nov., belonging to the class Ktedonobacteria.</title>
        <authorList>
            <person name="Yabe S."/>
            <person name="Zheng Y."/>
            <person name="Wang C.M."/>
            <person name="Sakai Y."/>
            <person name="Abe K."/>
            <person name="Yokota A."/>
            <person name="Donadio S."/>
            <person name="Cavaletti L."/>
            <person name="Monciardini P."/>
        </authorList>
    </citation>
    <scope>NUCLEOTIDE SEQUENCE [LARGE SCALE GENOMIC DNA]</scope>
    <source>
        <strain evidence="2 3">SOSP1-9</strain>
    </source>
</reference>
<proteinExistence type="predicted"/>
<dbReference type="EMBL" id="BNJJ01000002">
    <property type="protein sequence ID" value="GHO82571.1"/>
    <property type="molecule type" value="Genomic_DNA"/>
</dbReference>
<accession>A0ABQ3VAR4</accession>
<dbReference type="Proteomes" id="UP000635565">
    <property type="component" value="Unassembled WGS sequence"/>
</dbReference>
<protein>
    <submittedName>
        <fullName evidence="2">Uncharacterized protein</fullName>
    </submittedName>
</protein>
<organism evidence="2 3">
    <name type="scientific">Dictyobacter formicarum</name>
    <dbReference type="NCBI Taxonomy" id="2778368"/>
    <lineage>
        <taxon>Bacteria</taxon>
        <taxon>Bacillati</taxon>
        <taxon>Chloroflexota</taxon>
        <taxon>Ktedonobacteria</taxon>
        <taxon>Ktedonobacterales</taxon>
        <taxon>Dictyobacteraceae</taxon>
        <taxon>Dictyobacter</taxon>
    </lineage>
</organism>
<comment type="caution">
    <text evidence="2">The sequence shown here is derived from an EMBL/GenBank/DDBJ whole genome shotgun (WGS) entry which is preliminary data.</text>
</comment>
<dbReference type="RefSeq" id="WP_201360244.1">
    <property type="nucleotide sequence ID" value="NZ_BNJJ01000002.1"/>
</dbReference>
<gene>
    <name evidence="2" type="ORF">KSZ_05770</name>
</gene>
<keyword evidence="3" id="KW-1185">Reference proteome</keyword>
<feature type="region of interest" description="Disordered" evidence="1">
    <location>
        <begin position="82"/>
        <end position="128"/>
    </location>
</feature>
<evidence type="ECO:0000313" key="2">
    <source>
        <dbReference type="EMBL" id="GHO82571.1"/>
    </source>
</evidence>
<name>A0ABQ3VAR4_9CHLR</name>
<evidence type="ECO:0000313" key="3">
    <source>
        <dbReference type="Proteomes" id="UP000635565"/>
    </source>
</evidence>
<evidence type="ECO:0000256" key="1">
    <source>
        <dbReference type="SAM" id="MobiDB-lite"/>
    </source>
</evidence>